<dbReference type="GeneID" id="54981631"/>
<name>A0A223LHW7_9CAUD</name>
<sequence length="81" mass="9743">MKNDFDTWWGEASFIEDDGCYQEKYLAAKEAWEEKDNQLEEVIGRLENYPCCMSCYLTKEEMFAARNIKERFIEILKEELL</sequence>
<dbReference type="RefSeq" id="YP_009791449.1">
    <property type="nucleotide sequence ID" value="NC_047839.1"/>
</dbReference>
<keyword evidence="2" id="KW-1185">Reference proteome</keyword>
<evidence type="ECO:0000313" key="2">
    <source>
        <dbReference type="Proteomes" id="UP000222256"/>
    </source>
</evidence>
<organism evidence="1 2">
    <name type="scientific">Pseudoalteromonas phage J2-1</name>
    <dbReference type="NCBI Taxonomy" id="2023998"/>
    <lineage>
        <taxon>Viruses</taxon>
        <taxon>Duplodnaviria</taxon>
        <taxon>Heunggongvirae</taxon>
        <taxon>Uroviricota</taxon>
        <taxon>Caudoviricetes</taxon>
        <taxon>Qingdaovirus</taxon>
        <taxon>Qingdaovirus J21</taxon>
    </lineage>
</organism>
<dbReference type="KEGG" id="vg:54981631"/>
<evidence type="ECO:0000313" key="1">
    <source>
        <dbReference type="EMBL" id="ASU03308.1"/>
    </source>
</evidence>
<dbReference type="EMBL" id="MF370964">
    <property type="protein sequence ID" value="ASU03308.1"/>
    <property type="molecule type" value="Genomic_DNA"/>
</dbReference>
<dbReference type="Proteomes" id="UP000222256">
    <property type="component" value="Segment"/>
</dbReference>
<reference evidence="1 2" key="1">
    <citation type="submission" date="2017-06" db="EMBL/GenBank/DDBJ databases">
        <title>A Novel Lytic Pseudoalteromonas phage Isolated from Qingdao coast of China.</title>
        <authorList>
            <person name="Li H."/>
        </authorList>
    </citation>
    <scope>NUCLEOTIDE SEQUENCE [LARGE SCALE GENOMIC DNA]</scope>
</reference>
<proteinExistence type="predicted"/>
<protein>
    <submittedName>
        <fullName evidence="1">Uncharacterized protein</fullName>
    </submittedName>
</protein>
<accession>A0A223LHW7</accession>